<dbReference type="OrthoDB" id="2239528at2759"/>
<protein>
    <submittedName>
        <fullName evidence="2">Uncharacterized protein</fullName>
    </submittedName>
</protein>
<proteinExistence type="predicted"/>
<evidence type="ECO:0000313" key="3">
    <source>
        <dbReference type="Proteomes" id="UP000078561"/>
    </source>
</evidence>
<keyword evidence="1" id="KW-1133">Transmembrane helix</keyword>
<feature type="transmembrane region" description="Helical" evidence="1">
    <location>
        <begin position="12"/>
        <end position="31"/>
    </location>
</feature>
<dbReference type="EMBL" id="LT554937">
    <property type="protein sequence ID" value="SAM08944.1"/>
    <property type="molecule type" value="Genomic_DNA"/>
</dbReference>
<feature type="transmembrane region" description="Helical" evidence="1">
    <location>
        <begin position="146"/>
        <end position="173"/>
    </location>
</feature>
<sequence length="203" mass="22674">MGAGIEKCCCFIPLRLGTFLIALWFTIVYLLDATTGFLGLNGGIIGMFGSCFSSRKFAKVFSVIVWVNCTLSMLKYVICLALMISHRLDMTRSCLRSGFIGFTNSQTSITPAIIPDSPYYAPVRYPGTLNAHAASQTDCEASIKTFLITFGVVVFVVQVIQFYFATVVSAYASRLRNGARHHRLHDQQIKDFEESRYHMSTVY</sequence>
<reference evidence="2" key="1">
    <citation type="submission" date="2016-04" db="EMBL/GenBank/DDBJ databases">
        <authorList>
            <person name="Evans L.H."/>
            <person name="Alamgir A."/>
            <person name="Owens N."/>
            <person name="Weber N.D."/>
            <person name="Virtaneva K."/>
            <person name="Barbian K."/>
            <person name="Babar A."/>
            <person name="Rosenke K."/>
        </authorList>
    </citation>
    <scope>NUCLEOTIDE SEQUENCE [LARGE SCALE GENOMIC DNA]</scope>
    <source>
        <strain evidence="2">CBS 101.48</strain>
    </source>
</reference>
<gene>
    <name evidence="2" type="primary">ABSGL_14610.1 scaffold 14663</name>
</gene>
<dbReference type="AlphaFoldDB" id="A0A163TM24"/>
<dbReference type="Proteomes" id="UP000078561">
    <property type="component" value="Unassembled WGS sequence"/>
</dbReference>
<organism evidence="2">
    <name type="scientific">Absidia glauca</name>
    <name type="common">Pin mould</name>
    <dbReference type="NCBI Taxonomy" id="4829"/>
    <lineage>
        <taxon>Eukaryota</taxon>
        <taxon>Fungi</taxon>
        <taxon>Fungi incertae sedis</taxon>
        <taxon>Mucoromycota</taxon>
        <taxon>Mucoromycotina</taxon>
        <taxon>Mucoromycetes</taxon>
        <taxon>Mucorales</taxon>
        <taxon>Cunninghamellaceae</taxon>
        <taxon>Absidia</taxon>
    </lineage>
</organism>
<evidence type="ECO:0000256" key="1">
    <source>
        <dbReference type="SAM" id="Phobius"/>
    </source>
</evidence>
<keyword evidence="1" id="KW-0472">Membrane</keyword>
<keyword evidence="3" id="KW-1185">Reference proteome</keyword>
<name>A0A163TM24_ABSGL</name>
<evidence type="ECO:0000313" key="2">
    <source>
        <dbReference type="EMBL" id="SAM08944.1"/>
    </source>
</evidence>
<keyword evidence="1" id="KW-0812">Transmembrane</keyword>
<dbReference type="InParanoid" id="A0A163TM24"/>
<feature type="transmembrane region" description="Helical" evidence="1">
    <location>
        <begin position="60"/>
        <end position="84"/>
    </location>
</feature>
<dbReference type="OMA" id="AKAWYYI"/>
<accession>A0A163TM24</accession>